<keyword evidence="2" id="KW-0732">Signal</keyword>
<feature type="chain" id="PRO_5042024319" evidence="2">
    <location>
        <begin position="19"/>
        <end position="108"/>
    </location>
</feature>
<evidence type="ECO:0000313" key="4">
    <source>
        <dbReference type="Proteomes" id="UP001295423"/>
    </source>
</evidence>
<feature type="signal peptide" evidence="2">
    <location>
        <begin position="1"/>
        <end position="18"/>
    </location>
</feature>
<keyword evidence="4" id="KW-1185">Reference proteome</keyword>
<dbReference type="EMBL" id="CAKOGP040002247">
    <property type="protein sequence ID" value="CAJ1966055.1"/>
    <property type="molecule type" value="Genomic_DNA"/>
</dbReference>
<organism evidence="3 4">
    <name type="scientific">Cylindrotheca closterium</name>
    <dbReference type="NCBI Taxonomy" id="2856"/>
    <lineage>
        <taxon>Eukaryota</taxon>
        <taxon>Sar</taxon>
        <taxon>Stramenopiles</taxon>
        <taxon>Ochrophyta</taxon>
        <taxon>Bacillariophyta</taxon>
        <taxon>Bacillariophyceae</taxon>
        <taxon>Bacillariophycidae</taxon>
        <taxon>Bacillariales</taxon>
        <taxon>Bacillariaceae</taxon>
        <taxon>Cylindrotheca</taxon>
    </lineage>
</organism>
<reference evidence="3" key="1">
    <citation type="submission" date="2023-08" db="EMBL/GenBank/DDBJ databases">
        <authorList>
            <person name="Audoor S."/>
            <person name="Bilcke G."/>
        </authorList>
    </citation>
    <scope>NUCLEOTIDE SEQUENCE</scope>
</reference>
<feature type="region of interest" description="Disordered" evidence="1">
    <location>
        <begin position="53"/>
        <end position="108"/>
    </location>
</feature>
<feature type="compositionally biased region" description="Basic residues" evidence="1">
    <location>
        <begin position="68"/>
        <end position="84"/>
    </location>
</feature>
<evidence type="ECO:0000313" key="3">
    <source>
        <dbReference type="EMBL" id="CAJ1966055.1"/>
    </source>
</evidence>
<evidence type="ECO:0000256" key="2">
    <source>
        <dbReference type="SAM" id="SignalP"/>
    </source>
</evidence>
<protein>
    <submittedName>
        <fullName evidence="3">Uncharacterized protein</fullName>
    </submittedName>
</protein>
<dbReference type="Proteomes" id="UP001295423">
    <property type="component" value="Unassembled WGS sequence"/>
</dbReference>
<name>A0AAD2JN00_9STRA</name>
<dbReference type="AlphaFoldDB" id="A0AAD2JN00"/>
<accession>A0AAD2JN00</accession>
<gene>
    <name evidence="3" type="ORF">CYCCA115_LOCUS21639</name>
</gene>
<proteinExistence type="predicted"/>
<sequence length="108" mass="11647">MFKSVFFILSMIAVMVTAADKEVTLSTVQTRKLQTVAPVVMVPIAVPVMVPVVITPHPTPHPTPGKGKGGKGKGGKGKGAKMAKRSYESSSSRGHRLYYSSSRRHQVR</sequence>
<evidence type="ECO:0000256" key="1">
    <source>
        <dbReference type="SAM" id="MobiDB-lite"/>
    </source>
</evidence>
<comment type="caution">
    <text evidence="3">The sequence shown here is derived from an EMBL/GenBank/DDBJ whole genome shotgun (WGS) entry which is preliminary data.</text>
</comment>